<dbReference type="GO" id="GO:0005524">
    <property type="term" value="F:ATP binding"/>
    <property type="evidence" value="ECO:0007669"/>
    <property type="project" value="UniProtKB-KW"/>
</dbReference>
<evidence type="ECO:0000256" key="1">
    <source>
        <dbReference type="ARBA" id="ARBA00022741"/>
    </source>
</evidence>
<gene>
    <name evidence="6" type="ORF">Hyperionvirus46_4</name>
</gene>
<dbReference type="CDD" id="cd18785">
    <property type="entry name" value="SF2_C"/>
    <property type="match status" value="1"/>
</dbReference>
<evidence type="ECO:0000256" key="3">
    <source>
        <dbReference type="ARBA" id="ARBA00022806"/>
    </source>
</evidence>
<dbReference type="InterPro" id="IPR027417">
    <property type="entry name" value="P-loop_NTPase"/>
</dbReference>
<dbReference type="GO" id="GO:0016787">
    <property type="term" value="F:hydrolase activity"/>
    <property type="evidence" value="ECO:0007669"/>
    <property type="project" value="UniProtKB-KW"/>
</dbReference>
<dbReference type="Gene3D" id="3.40.50.300">
    <property type="entry name" value="P-loop containing nucleotide triphosphate hydrolases"/>
    <property type="match status" value="2"/>
</dbReference>
<reference evidence="6" key="1">
    <citation type="submission" date="2018-10" db="EMBL/GenBank/DDBJ databases">
        <title>Hidden diversity of soil giant viruses.</title>
        <authorList>
            <person name="Schulz F."/>
            <person name="Alteio L."/>
            <person name="Goudeau D."/>
            <person name="Ryan E.M."/>
            <person name="Malmstrom R.R."/>
            <person name="Blanchard J."/>
            <person name="Woyke T."/>
        </authorList>
    </citation>
    <scope>NUCLEOTIDE SEQUENCE</scope>
    <source>
        <strain evidence="6">HYV1</strain>
    </source>
</reference>
<evidence type="ECO:0000256" key="2">
    <source>
        <dbReference type="ARBA" id="ARBA00022801"/>
    </source>
</evidence>
<dbReference type="EMBL" id="MK072428">
    <property type="protein sequence ID" value="AYV84868.1"/>
    <property type="molecule type" value="Genomic_DNA"/>
</dbReference>
<sequence length="346" mass="40004">SMKEYDPGIFADFGLVIYDECHHVASRVFSNALAKTGAKYTLGLSATPIRLDGLTRVIHWYVGEFIHREESRKNKQVIAKVFHYVSNNLLFREKKRWFKGGIKPDTVKMISNFCDLEERSKHVIDIVNELRVSADRKILVLSGRVAHLTELKNAVDKAIGEDIDKGVLLVDECRTYFYTGASKKKERQEAESNGDILFATFELAHEGLDIERLNTIILATPKKNIIQAVGRIMRKILTAGDVRPLIIDFSDEVSVFSYQSEARIAQYMKNKYKVEHYYLKNDKIITFDTYMQQQQNMTQEEILEMVNRVVYEPKLGEILNMQRVEYEVADEVVVEDEVVDNRVYLF</sequence>
<feature type="domain" description="Helicase/UvrB N-terminal" evidence="5">
    <location>
        <begin position="12"/>
        <end position="50"/>
    </location>
</feature>
<dbReference type="SUPFAM" id="SSF52540">
    <property type="entry name" value="P-loop containing nucleoside triphosphate hydrolases"/>
    <property type="match status" value="1"/>
</dbReference>
<name>A0A3G5AC97_9VIRU</name>
<evidence type="ECO:0000313" key="6">
    <source>
        <dbReference type="EMBL" id="AYV84868.1"/>
    </source>
</evidence>
<dbReference type="GO" id="GO:0004386">
    <property type="term" value="F:helicase activity"/>
    <property type="evidence" value="ECO:0007669"/>
    <property type="project" value="UniProtKB-KW"/>
</dbReference>
<dbReference type="PANTHER" id="PTHR11274">
    <property type="entry name" value="RAD25/XP-B DNA REPAIR HELICASE"/>
    <property type="match status" value="1"/>
</dbReference>
<keyword evidence="1" id="KW-0547">Nucleotide-binding</keyword>
<keyword evidence="4" id="KW-0067">ATP-binding</keyword>
<dbReference type="Pfam" id="PF04851">
    <property type="entry name" value="ResIII"/>
    <property type="match status" value="1"/>
</dbReference>
<keyword evidence="2" id="KW-0378">Hydrolase</keyword>
<evidence type="ECO:0000259" key="5">
    <source>
        <dbReference type="Pfam" id="PF04851"/>
    </source>
</evidence>
<accession>A0A3G5AC97</accession>
<dbReference type="InterPro" id="IPR050615">
    <property type="entry name" value="ATP-dep_DNA_Helicase"/>
</dbReference>
<organism evidence="6">
    <name type="scientific">Hyperionvirus sp</name>
    <dbReference type="NCBI Taxonomy" id="2487770"/>
    <lineage>
        <taxon>Viruses</taxon>
        <taxon>Varidnaviria</taxon>
        <taxon>Bamfordvirae</taxon>
        <taxon>Nucleocytoviricota</taxon>
        <taxon>Megaviricetes</taxon>
        <taxon>Imitervirales</taxon>
        <taxon>Mimiviridae</taxon>
        <taxon>Klosneuvirinae</taxon>
    </lineage>
</organism>
<feature type="non-terminal residue" evidence="6">
    <location>
        <position position="1"/>
    </location>
</feature>
<protein>
    <submittedName>
        <fullName evidence="6">Superfamily II DNA or RNA helicase</fullName>
    </submittedName>
</protein>
<dbReference type="InterPro" id="IPR006935">
    <property type="entry name" value="Helicase/UvrB_N"/>
</dbReference>
<proteinExistence type="predicted"/>
<keyword evidence="3 6" id="KW-0347">Helicase</keyword>
<dbReference type="GO" id="GO:0003677">
    <property type="term" value="F:DNA binding"/>
    <property type="evidence" value="ECO:0007669"/>
    <property type="project" value="InterPro"/>
</dbReference>
<evidence type="ECO:0000256" key="4">
    <source>
        <dbReference type="ARBA" id="ARBA00022840"/>
    </source>
</evidence>
<dbReference type="PANTHER" id="PTHR11274:SF0">
    <property type="entry name" value="GENERAL TRANSCRIPTION AND DNA REPAIR FACTOR IIH HELICASE SUBUNIT XPB"/>
    <property type="match status" value="1"/>
</dbReference>